<accession>A0ACC2PY56</accession>
<dbReference type="Proteomes" id="UP001239111">
    <property type="component" value="Chromosome 1"/>
</dbReference>
<sequence length="1740" mass="196151">MNRRLAGAIDKVTRLLLLELRCVFDEFSWNSRRPDLPLHSSDPSAENVIIDKTRAVYQLRQSQYSSLEKTKMKAIVCMVVICLVESTPLMQNHSRRKRANDKAEPNLNDRRLLLPFPKDSFDLNELPAMDFVKLVTKHGYPAEEHVVTTADGYRLRIHRIPGSPTRPKENGKPVFYFQHGLFASSDQWVISGPEKDLVYQMADAGFDVWCGNIRGNTYSRSHVKLRPDYDKEFWKYSWHEMGIYDLPAVIDYILQLTGEKSLGYAGHSMGTSMSYVLLSMKPEYNDKVWLVVSLAPVAYWYDQPRKIVKFIKSNAASLKAFFVAANMWEVLPRAKETVRLLRSMCNKKSPFLSFCLYLWWFALGENPDQLDLDFLFPEIFSYFPAGSSRYVIEHYTQNIVHGDFRMFDYGREGNLAKYGQPEPPSYEVENIRAPVALFYSDNDMLVAPKDPLELGKRLPNLVLIKRIDDDLFNHFDFVLSIDVNRLVNEPFMALAMEYVKRRKLSDESDDDGADQFDLKSFLREWSLTNNITLCATSSLLSGLIQAGHTELPKDARTLLKTPASVEIIPMGNGSYAHYGLCKALVEQLHCIPQRFIPRTIHFDVHVDGVTVSKSSKSELFTILGCVNNCELLKECFIIGAHHGDSKPEDADEYLRPLLEELEDLQTNGFIYKDVHYQIHLDKVVADTPARNFILKFPPHNSRCGRCIQDGFTLGRRCLFLNHDAPPRTAQNLREGVPEKYEDSSQLEEAVDPIYQVPLEPMHQVHLGQGKKHMTFFISTLKSLGSDELLKELNQDYESLKKWTPMEFGRKPRSFKDFVHFKAEEFRTLDLYTASIVFSKYMNEVSMKHFNKFSLAIRYLTSEEYCYTKNADAKALLKEYVVELIFLYGVHNIIYNAHNNLHLPDEVMRHGPLDSFSAWRYENHLRFVRKNIRKGNQVLAQVIKRSNEQAVVALSRSKGKIQELINYPQGFRILEELKNVDPPQGFWAPRKLIKFQNFTLTNSKPNNCCYLNDGTLVVIDFICRRIGTADDVILFKKFTDCLPIDNYPIDSREVGICRSNTLSENVFECPIGEAFIMNPSNQMNRFPHPQGNKQIIPPRLVLLSPTGRMVSHVPSPSLTSSSRPLMVVASDSKTQQGALGSSRVQIVPHVRSPSMLSSPIPLLAANGGKTLGAPKSPRVQLVSHVQSPLLPSSAIPLQAASGSKTQRVPGSSTNQVSNLLAATKSNLQKSTEQGAAKRTRTKEGKDSKPNKKPKINTVPNAKVVVDEAILKKVADSKALAKKNKATTRGTKGGQKGPEKCIQPVLVHQPQTSVMWQQVHDQGIPCPSTDSSTVTNEQQNNGITTLTIMNNRVVQEGNNQDINVSSQMMTMNQFQTILNQHSQNGLLDLGAFVNHQTPKETGATGKVSENYDAPNDDDDSAQSLQHDDTKLVTPDISPINSPSRSPLPSQDIEDVDDGPALNDIDFLSQDTGEVDDDLALNNIGIQTPKEDLYAGLSVTDDNEQSGNVNQVPESLTHSEPASIAQHPPIEISQVSEALRNVQRNLKEVEKELHGDYCCRLCCTKLDLALSKLNTIMAILTAGQKNPVFQMPAEEYSLLPKFPLKTTDELIEFDAILGGTKEQGEDPVPPPNPEEVQSQFIAYLSWGLCGGTIDVVVNRMFRKVMTNVCSDHCTWIQNRGKKLLLADFHFVQVMTAMILGMNFQEPPTTDAISESMQEWVRRSSDRLKQDAKNALKKSSQQPK</sequence>
<organism evidence="1 2">
    <name type="scientific">Eretmocerus hayati</name>
    <dbReference type="NCBI Taxonomy" id="131215"/>
    <lineage>
        <taxon>Eukaryota</taxon>
        <taxon>Metazoa</taxon>
        <taxon>Ecdysozoa</taxon>
        <taxon>Arthropoda</taxon>
        <taxon>Hexapoda</taxon>
        <taxon>Insecta</taxon>
        <taxon>Pterygota</taxon>
        <taxon>Neoptera</taxon>
        <taxon>Endopterygota</taxon>
        <taxon>Hymenoptera</taxon>
        <taxon>Apocrita</taxon>
        <taxon>Proctotrupomorpha</taxon>
        <taxon>Chalcidoidea</taxon>
        <taxon>Aphelinidae</taxon>
        <taxon>Aphelininae</taxon>
        <taxon>Eretmocerus</taxon>
    </lineage>
</organism>
<reference evidence="1" key="1">
    <citation type="submission" date="2023-04" db="EMBL/GenBank/DDBJ databases">
        <title>A chromosome-level genome assembly of the parasitoid wasp Eretmocerus hayati.</title>
        <authorList>
            <person name="Zhong Y."/>
            <person name="Liu S."/>
            <person name="Liu Y."/>
        </authorList>
    </citation>
    <scope>NUCLEOTIDE SEQUENCE</scope>
    <source>
        <strain evidence="1">ZJU_SS_LIU_2023</strain>
    </source>
</reference>
<gene>
    <name evidence="1" type="ORF">QAD02_023383</name>
</gene>
<protein>
    <submittedName>
        <fullName evidence="1">Uncharacterized protein</fullName>
    </submittedName>
</protein>
<proteinExistence type="predicted"/>
<keyword evidence="2" id="KW-1185">Reference proteome</keyword>
<evidence type="ECO:0000313" key="2">
    <source>
        <dbReference type="Proteomes" id="UP001239111"/>
    </source>
</evidence>
<evidence type="ECO:0000313" key="1">
    <source>
        <dbReference type="EMBL" id="KAJ8687589.1"/>
    </source>
</evidence>
<dbReference type="EMBL" id="CM056741">
    <property type="protein sequence ID" value="KAJ8687589.1"/>
    <property type="molecule type" value="Genomic_DNA"/>
</dbReference>
<name>A0ACC2PY56_9HYME</name>
<comment type="caution">
    <text evidence="1">The sequence shown here is derived from an EMBL/GenBank/DDBJ whole genome shotgun (WGS) entry which is preliminary data.</text>
</comment>